<feature type="domain" description="Electron transfer flavoprotein alpha/beta-subunit N-terminal" evidence="1">
    <location>
        <begin position="4"/>
        <end position="78"/>
    </location>
</feature>
<dbReference type="InterPro" id="IPR014730">
    <property type="entry name" value="ETF_a/b_N"/>
</dbReference>
<proteinExistence type="predicted"/>
<dbReference type="AlphaFoldDB" id="A0A3B0UHP8"/>
<name>A0A3B0UHP8_9ZZZZ</name>
<reference evidence="2" key="1">
    <citation type="submission" date="2018-06" db="EMBL/GenBank/DDBJ databases">
        <authorList>
            <person name="Zhirakovskaya E."/>
        </authorList>
    </citation>
    <scope>NUCLEOTIDE SEQUENCE</scope>
</reference>
<protein>
    <recommendedName>
        <fullName evidence="1">Electron transfer flavoprotein alpha/beta-subunit N-terminal domain-containing protein</fullName>
    </recommendedName>
</protein>
<evidence type="ECO:0000313" key="2">
    <source>
        <dbReference type="EMBL" id="VAW24847.1"/>
    </source>
</evidence>
<accession>A0A3B0UHP8</accession>
<dbReference type="InterPro" id="IPR014729">
    <property type="entry name" value="Rossmann-like_a/b/a_fold"/>
</dbReference>
<feature type="non-terminal residue" evidence="2">
    <location>
        <position position="80"/>
    </location>
</feature>
<dbReference type="Pfam" id="PF01012">
    <property type="entry name" value="ETF"/>
    <property type="match status" value="1"/>
</dbReference>
<organism evidence="2">
    <name type="scientific">hydrothermal vent metagenome</name>
    <dbReference type="NCBI Taxonomy" id="652676"/>
    <lineage>
        <taxon>unclassified sequences</taxon>
        <taxon>metagenomes</taxon>
        <taxon>ecological metagenomes</taxon>
    </lineage>
</organism>
<sequence length="80" mass="8820">MKSVLVYCEVENQKVADISQELLSAGKRLAQKLDCPLKAMIFGGNLKNIESQIAPFGVDTLFVGDDTKLEPYRTLPHVAL</sequence>
<gene>
    <name evidence="2" type="ORF">MNBD_BACTEROID04-2045</name>
</gene>
<evidence type="ECO:0000259" key="1">
    <source>
        <dbReference type="Pfam" id="PF01012"/>
    </source>
</evidence>
<dbReference type="EMBL" id="UOER01000305">
    <property type="protein sequence ID" value="VAW24847.1"/>
    <property type="molecule type" value="Genomic_DNA"/>
</dbReference>
<dbReference type="SUPFAM" id="SSF52402">
    <property type="entry name" value="Adenine nucleotide alpha hydrolases-like"/>
    <property type="match status" value="1"/>
</dbReference>
<dbReference type="Gene3D" id="3.40.50.620">
    <property type="entry name" value="HUPs"/>
    <property type="match status" value="1"/>
</dbReference>